<proteinExistence type="predicted"/>
<gene>
    <name evidence="1" type="ORF">ABOZ73_13660</name>
</gene>
<accession>A0AB39KPR0</accession>
<dbReference type="RefSeq" id="WP_369058679.1">
    <property type="nucleotide sequence ID" value="NZ_CP158375.1"/>
</dbReference>
<dbReference type="SUPFAM" id="SSF55729">
    <property type="entry name" value="Acyl-CoA N-acyltransferases (Nat)"/>
    <property type="match status" value="1"/>
</dbReference>
<dbReference type="InterPro" id="IPR016181">
    <property type="entry name" value="Acyl_CoA_acyltransferase"/>
</dbReference>
<dbReference type="AlphaFoldDB" id="A0AB39KPR0"/>
<dbReference type="PANTHER" id="PTHR41368">
    <property type="entry name" value="PROTEIN YGHO"/>
    <property type="match status" value="1"/>
</dbReference>
<protein>
    <submittedName>
        <fullName evidence="1">dATP pyrophosphohydrolase</fullName>
    </submittedName>
</protein>
<sequence length="385" mass="42766">MAFDSHTAADVTVTPVRTRADLDRFIRVPMRLNKADPNWIAPLISERQEALSAKSNPFFAHAQVEMWLAVRGGRDVGRISAQIDELAPADPTRKIGHFGMIAGEDDPAVFAALFAAAEAWLKARGRDTAMGPFNLSVNEEVGLLVDGFDTPPMLLMGHDAAYAGARVEQQGYAKAKDVYAYLADLTQDLPDAVLKRVRRGAAEGVVLRKLDMKRFEEEVHTLTDIANDAWSDNWGYTPSTAAETKHMAKGLKAVIDPDLVWFAEIDGESAGFIVLLPNVNEAIADLDGKLLPFGWAKLLWRLKVARVKSLRVPLMGVRRKFAGSRRGMVLPFHLIDLAATEARKKGYHKVELSWILDDNLPMRNICERVGAVAYKTYRLYEKTLK</sequence>
<organism evidence="1">
    <name type="scientific">Caulobacter sp. 73W</name>
    <dbReference type="NCBI Taxonomy" id="3161137"/>
    <lineage>
        <taxon>Bacteria</taxon>
        <taxon>Pseudomonadati</taxon>
        <taxon>Pseudomonadota</taxon>
        <taxon>Alphaproteobacteria</taxon>
        <taxon>Caulobacterales</taxon>
        <taxon>Caulobacteraceae</taxon>
        <taxon>Caulobacter</taxon>
    </lineage>
</organism>
<dbReference type="Gene3D" id="3.40.630.30">
    <property type="match status" value="1"/>
</dbReference>
<dbReference type="PANTHER" id="PTHR41368:SF1">
    <property type="entry name" value="PROTEIN YGHO"/>
    <property type="match status" value="1"/>
</dbReference>
<evidence type="ECO:0000313" key="1">
    <source>
        <dbReference type="EMBL" id="XDO95836.1"/>
    </source>
</evidence>
<reference evidence="1" key="1">
    <citation type="submission" date="2024-06" db="EMBL/GenBank/DDBJ databases">
        <title>Caulobacter inopinatus, sp. nov.</title>
        <authorList>
            <person name="Donachie S.P."/>
        </authorList>
    </citation>
    <scope>NUCLEOTIDE SEQUENCE</scope>
    <source>
        <strain evidence="1">73W</strain>
    </source>
</reference>
<dbReference type="EMBL" id="CP158375">
    <property type="protein sequence ID" value="XDO95836.1"/>
    <property type="molecule type" value="Genomic_DNA"/>
</dbReference>
<dbReference type="InterPro" id="IPR039968">
    <property type="entry name" value="BcerS-like"/>
</dbReference>
<name>A0AB39KPR0_9CAUL</name>